<dbReference type="Gene3D" id="3.30.465.10">
    <property type="match status" value="1"/>
</dbReference>
<dbReference type="Proteomes" id="UP000282515">
    <property type="component" value="Unassembled WGS sequence"/>
</dbReference>
<evidence type="ECO:0000313" key="3">
    <source>
        <dbReference type="EMBL" id="RLV56150.1"/>
    </source>
</evidence>
<keyword evidence="1" id="KW-0560">Oxidoreductase</keyword>
<evidence type="ECO:0000256" key="1">
    <source>
        <dbReference type="ARBA" id="ARBA00023002"/>
    </source>
</evidence>
<dbReference type="OrthoDB" id="9800184at2"/>
<feature type="domain" description="FAD-binding PCMH-type" evidence="2">
    <location>
        <begin position="11"/>
        <end position="175"/>
    </location>
</feature>
<dbReference type="Gene3D" id="1.10.45.10">
    <property type="entry name" value="Vanillyl-alcohol Oxidase, Chain A, domain 4"/>
    <property type="match status" value="1"/>
</dbReference>
<dbReference type="InterPro" id="IPR007173">
    <property type="entry name" value="ALO_C"/>
</dbReference>
<dbReference type="GO" id="GO:0080049">
    <property type="term" value="F:L-gulono-1,4-lactone dehydrogenase activity"/>
    <property type="evidence" value="ECO:0007669"/>
    <property type="project" value="TreeGrafter"/>
</dbReference>
<evidence type="ECO:0000313" key="4">
    <source>
        <dbReference type="Proteomes" id="UP000282515"/>
    </source>
</evidence>
<proteinExistence type="predicted"/>
<organism evidence="3 4">
    <name type="scientific">Aeromicrobium phragmitis</name>
    <dbReference type="NCBI Taxonomy" id="2478914"/>
    <lineage>
        <taxon>Bacteria</taxon>
        <taxon>Bacillati</taxon>
        <taxon>Actinomycetota</taxon>
        <taxon>Actinomycetes</taxon>
        <taxon>Propionibacteriales</taxon>
        <taxon>Nocardioidaceae</taxon>
        <taxon>Aeromicrobium</taxon>
    </lineage>
</organism>
<dbReference type="RefSeq" id="WP_121793809.1">
    <property type="nucleotide sequence ID" value="NZ_RDBF01000004.1"/>
</dbReference>
<protein>
    <submittedName>
        <fullName evidence="3">FAD-binding protein</fullName>
    </submittedName>
</protein>
<dbReference type="InterPro" id="IPR010031">
    <property type="entry name" value="FAD_lactone_oxidase-like"/>
</dbReference>
<dbReference type="AlphaFoldDB" id="A0A3L8PLL1"/>
<keyword evidence="4" id="KW-1185">Reference proteome</keyword>
<name>A0A3L8PLL1_9ACTN</name>
<evidence type="ECO:0000259" key="2">
    <source>
        <dbReference type="PROSITE" id="PS51387"/>
    </source>
</evidence>
<dbReference type="InterPro" id="IPR006094">
    <property type="entry name" value="Oxid_FAD_bind_N"/>
</dbReference>
<dbReference type="InterPro" id="IPR016167">
    <property type="entry name" value="FAD-bd_PCMH_sub1"/>
</dbReference>
<dbReference type="GO" id="GO:0071949">
    <property type="term" value="F:FAD binding"/>
    <property type="evidence" value="ECO:0007669"/>
    <property type="project" value="InterPro"/>
</dbReference>
<dbReference type="SUPFAM" id="SSF56176">
    <property type="entry name" value="FAD-binding/transporter-associated domain-like"/>
    <property type="match status" value="1"/>
</dbReference>
<dbReference type="GO" id="GO:0003885">
    <property type="term" value="F:D-arabinono-1,4-lactone oxidase activity"/>
    <property type="evidence" value="ECO:0007669"/>
    <property type="project" value="InterPro"/>
</dbReference>
<comment type="caution">
    <text evidence="3">The sequence shown here is derived from an EMBL/GenBank/DDBJ whole genome shotgun (WGS) entry which is preliminary data.</text>
</comment>
<dbReference type="InterPro" id="IPR016166">
    <property type="entry name" value="FAD-bd_PCMH"/>
</dbReference>
<dbReference type="GO" id="GO:0016020">
    <property type="term" value="C:membrane"/>
    <property type="evidence" value="ECO:0007669"/>
    <property type="project" value="InterPro"/>
</dbReference>
<dbReference type="Pfam" id="PF01565">
    <property type="entry name" value="FAD_binding_4"/>
    <property type="match status" value="1"/>
</dbReference>
<dbReference type="EMBL" id="RDBF01000004">
    <property type="protein sequence ID" value="RLV56150.1"/>
    <property type="molecule type" value="Genomic_DNA"/>
</dbReference>
<accession>A0A3L8PLL1</accession>
<dbReference type="InterPro" id="IPR016171">
    <property type="entry name" value="Vanillyl_alc_oxidase_C-sub2"/>
</dbReference>
<dbReference type="PROSITE" id="PS51387">
    <property type="entry name" value="FAD_PCMH"/>
    <property type="match status" value="1"/>
</dbReference>
<dbReference type="Gene3D" id="3.30.70.2520">
    <property type="match status" value="1"/>
</dbReference>
<dbReference type="PANTHER" id="PTHR43762:SF1">
    <property type="entry name" value="D-ARABINONO-1,4-LACTONE OXIDASE"/>
    <property type="match status" value="1"/>
</dbReference>
<dbReference type="InterPro" id="IPR036318">
    <property type="entry name" value="FAD-bd_PCMH-like_sf"/>
</dbReference>
<dbReference type="InterPro" id="IPR016169">
    <property type="entry name" value="FAD-bd_PCMH_sub2"/>
</dbReference>
<gene>
    <name evidence="3" type="ORF">D9V41_06840</name>
</gene>
<dbReference type="NCBIfam" id="TIGR01679">
    <property type="entry name" value="bact_FAD_ox"/>
    <property type="match status" value="1"/>
</dbReference>
<dbReference type="PIRSF" id="PIRSF000136">
    <property type="entry name" value="LGO_GLO"/>
    <property type="match status" value="1"/>
</dbReference>
<dbReference type="Pfam" id="PF04030">
    <property type="entry name" value="ALO"/>
    <property type="match status" value="1"/>
</dbReference>
<reference evidence="3 4" key="1">
    <citation type="submission" date="2018-10" db="EMBL/GenBank/DDBJ databases">
        <title>Aeromicrobium sp. 9W16Y-2 whole genome shotgun sequence.</title>
        <authorList>
            <person name="Li F."/>
        </authorList>
    </citation>
    <scope>NUCLEOTIDE SEQUENCE [LARGE SCALE GENOMIC DNA]</scope>
    <source>
        <strain evidence="3 4">9W16Y-2</strain>
    </source>
</reference>
<dbReference type="PANTHER" id="PTHR43762">
    <property type="entry name" value="L-GULONOLACTONE OXIDASE"/>
    <property type="match status" value="1"/>
</dbReference>
<sequence length="427" mass="47472">MITWTNWGGNVTATPKLVAHPASTDEVATLVRSHRAIKAVGASHSFTAIAATDGVQLRLNRMNRLLHHDSATARVRVQAGMSLRELNPQLQRLGLALPNLGDVDPQSVSGAISTGTHGTGGRLHGIAAAVVALQLVVGDGTVVEVDETHPWFGAARVGLGALGIVTEVTLQCVPAFLLHAREAPMPLPDVLAGLDDLVDGNDHFEFYWFPHTVKALTKRNNRVPAGTERRPLPRWRSWLDDRFLSNTVYERVNRLSAVRPALIPRLNAISGSTLGAREYIDHSYAVFVSPRDVRFRESEFAMPRAAAAEVIGELQRWFGRREDLVGFPIEVRFTAADDIWLSTGHERDNVYVAVHQYHRADYRRYFAAAQDIFVAHEGRPHWGKLHTLDADYFASRYPRFADFLSIRDEADPDRRFANSYLTRVLGA</sequence>
<dbReference type="Gene3D" id="3.30.43.10">
    <property type="entry name" value="Uridine Diphospho-n-acetylenolpyruvylglucosamine Reductase, domain 2"/>
    <property type="match status" value="1"/>
</dbReference>